<dbReference type="SUPFAM" id="SSF55347">
    <property type="entry name" value="Glyceraldehyde-3-phosphate dehydrogenase-like, C-terminal domain"/>
    <property type="match status" value="1"/>
</dbReference>
<reference evidence="3" key="1">
    <citation type="submission" date="2024-05" db="EMBL/GenBank/DDBJ databases">
        <authorList>
            <person name="Bunk B."/>
            <person name="Swiderski J."/>
            <person name="Sproer C."/>
            <person name="Thiel V."/>
        </authorList>
    </citation>
    <scope>NUCLEOTIDE SEQUENCE</scope>
    <source>
        <strain evidence="3">DSM 17735</strain>
    </source>
</reference>
<dbReference type="Pfam" id="PF01408">
    <property type="entry name" value="GFO_IDH_MocA"/>
    <property type="match status" value="1"/>
</dbReference>
<accession>A0AAU7LM37</accession>
<dbReference type="GO" id="GO:0000166">
    <property type="term" value="F:nucleotide binding"/>
    <property type="evidence" value="ECO:0007669"/>
    <property type="project" value="InterPro"/>
</dbReference>
<dbReference type="Pfam" id="PF22725">
    <property type="entry name" value="GFO_IDH_MocA_C3"/>
    <property type="match status" value="1"/>
</dbReference>
<dbReference type="EMBL" id="CP157675">
    <property type="protein sequence ID" value="XBP68679.1"/>
    <property type="molecule type" value="Genomic_DNA"/>
</dbReference>
<dbReference type="PANTHER" id="PTHR43377:SF8">
    <property type="entry name" value="BLR3664 PROTEIN"/>
    <property type="match status" value="1"/>
</dbReference>
<dbReference type="InterPro" id="IPR055170">
    <property type="entry name" value="GFO_IDH_MocA-like_dom"/>
</dbReference>
<dbReference type="Gene3D" id="3.30.360.10">
    <property type="entry name" value="Dihydrodipicolinate Reductase, domain 2"/>
    <property type="match status" value="1"/>
</dbReference>
<dbReference type="PANTHER" id="PTHR43377">
    <property type="entry name" value="BILIVERDIN REDUCTASE A"/>
    <property type="match status" value="1"/>
</dbReference>
<name>A0AAU7LM37_9BURK</name>
<gene>
    <name evidence="3" type="ORF">ABLV49_12235</name>
</gene>
<feature type="domain" description="GFO/IDH/MocA-like oxidoreductase" evidence="2">
    <location>
        <begin position="144"/>
        <end position="280"/>
    </location>
</feature>
<dbReference type="AlphaFoldDB" id="A0AAU7LM37"/>
<dbReference type="InterPro" id="IPR000683">
    <property type="entry name" value="Gfo/Idh/MocA-like_OxRdtase_N"/>
</dbReference>
<dbReference type="InterPro" id="IPR036291">
    <property type="entry name" value="NAD(P)-bd_dom_sf"/>
</dbReference>
<dbReference type="Gene3D" id="3.40.50.720">
    <property type="entry name" value="NAD(P)-binding Rossmann-like Domain"/>
    <property type="match status" value="1"/>
</dbReference>
<organism evidence="3">
    <name type="scientific">Polaromonas hydrogenivorans</name>
    <dbReference type="NCBI Taxonomy" id="335476"/>
    <lineage>
        <taxon>Bacteria</taxon>
        <taxon>Pseudomonadati</taxon>
        <taxon>Pseudomonadota</taxon>
        <taxon>Betaproteobacteria</taxon>
        <taxon>Burkholderiales</taxon>
        <taxon>Comamonadaceae</taxon>
        <taxon>Polaromonas</taxon>
    </lineage>
</organism>
<evidence type="ECO:0000313" key="3">
    <source>
        <dbReference type="EMBL" id="XBP68679.1"/>
    </source>
</evidence>
<proteinExistence type="predicted"/>
<dbReference type="RefSeq" id="WP_349276735.1">
    <property type="nucleotide sequence ID" value="NZ_CP157675.1"/>
</dbReference>
<dbReference type="SUPFAM" id="SSF51735">
    <property type="entry name" value="NAD(P)-binding Rossmann-fold domains"/>
    <property type="match status" value="1"/>
</dbReference>
<evidence type="ECO:0000259" key="1">
    <source>
        <dbReference type="Pfam" id="PF01408"/>
    </source>
</evidence>
<protein>
    <submittedName>
        <fullName evidence="3">Gfo/Idh/MocA family oxidoreductase</fullName>
    </submittedName>
</protein>
<feature type="domain" description="Gfo/Idh/MocA-like oxidoreductase N-terminal" evidence="1">
    <location>
        <begin position="16"/>
        <end position="135"/>
    </location>
</feature>
<sequence length="368" mass="39077">MPLTDPDPSVDSRVFQLAVAGAGLIGRRHIELIQASARTRLCAIVDPTPASVDFAASLGVPHFASLEDLFAAQTLAKPDGVILATPNPLHVPGALCCSQHGVPALIEKPVADSLQAGRQLVDALAQNPVPMLVGHHRRHSSTLQLARRAIESGELGRVVTVMGSAQFYKPDSYFEQGAWRSQAGGGPILINLIHEMDNLRYLCGEVESVHAVASNAVRQFAVEDTVVMTLKFSSGALGTFTLSDTVASPRSWEQTSGENTDYPRYPSEDCYFIAGTRGSLAVPTLRTWSYAPGGGEPGWWTPFALNTLALEAVDPLEAQLGHFCDVIAGKAAPVITVADALQSLRTVEAVRCSVASGQTVSLQDNCLG</sequence>
<evidence type="ECO:0000259" key="2">
    <source>
        <dbReference type="Pfam" id="PF22725"/>
    </source>
</evidence>
<dbReference type="InterPro" id="IPR051450">
    <property type="entry name" value="Gfo/Idh/MocA_Oxidoreductases"/>
</dbReference>